<gene>
    <name evidence="18" type="ORF">EVOR1521_LOCUS14098</name>
</gene>
<dbReference type="PANTHER" id="PTHR48480">
    <property type="match status" value="1"/>
</dbReference>
<proteinExistence type="inferred from homology"/>
<dbReference type="Proteomes" id="UP001178507">
    <property type="component" value="Unassembled WGS sequence"/>
</dbReference>
<evidence type="ECO:0000256" key="16">
    <source>
        <dbReference type="RuleBase" id="RU000590"/>
    </source>
</evidence>
<comment type="caution">
    <text evidence="18">The sequence shown here is derived from an EMBL/GenBank/DDBJ whole genome shotgun (WGS) entry which is preliminary data.</text>
</comment>
<dbReference type="InterPro" id="IPR052433">
    <property type="entry name" value="X-Pro_dipept-like"/>
</dbReference>
<keyword evidence="19" id="KW-1185">Reference proteome</keyword>
<dbReference type="PROSITE" id="PS00491">
    <property type="entry name" value="PROLINE_PEPTIDASE"/>
    <property type="match status" value="1"/>
</dbReference>
<dbReference type="SUPFAM" id="SSF50985">
    <property type="entry name" value="RCC1/BLIP-II"/>
    <property type="match status" value="2"/>
</dbReference>
<evidence type="ECO:0000256" key="10">
    <source>
        <dbReference type="ARBA" id="ARBA00044051"/>
    </source>
</evidence>
<dbReference type="Pfam" id="PF00557">
    <property type="entry name" value="Peptidase_M24"/>
    <property type="match status" value="1"/>
</dbReference>
<evidence type="ECO:0000256" key="6">
    <source>
        <dbReference type="ARBA" id="ARBA00022997"/>
    </source>
</evidence>
<feature type="domain" description="Aminopeptidase P N-terminal" evidence="17">
    <location>
        <begin position="8"/>
        <end position="144"/>
    </location>
</feature>
<evidence type="ECO:0000256" key="3">
    <source>
        <dbReference type="ARBA" id="ARBA00022670"/>
    </source>
</evidence>
<evidence type="ECO:0000313" key="18">
    <source>
        <dbReference type="EMBL" id="CAJ1388168.1"/>
    </source>
</evidence>
<dbReference type="Pfam" id="PF05195">
    <property type="entry name" value="AMP_N"/>
    <property type="match status" value="1"/>
</dbReference>
<keyword evidence="6" id="KW-0224">Dipeptidase</keyword>
<comment type="similarity">
    <text evidence="9">Belongs to the peptidase M24B family. Eukaryotic-type prolidase subfamily.</text>
</comment>
<comment type="cofactor">
    <cofactor evidence="1">
        <name>Mn(2+)</name>
        <dbReference type="ChEBI" id="CHEBI:29035"/>
    </cofactor>
</comment>
<dbReference type="Gene3D" id="3.40.350.10">
    <property type="entry name" value="Creatinase/prolidase N-terminal domain"/>
    <property type="match status" value="1"/>
</dbReference>
<keyword evidence="7" id="KW-0482">Metalloprotease</keyword>
<dbReference type="Gene3D" id="2.130.10.30">
    <property type="entry name" value="Regulator of chromosome condensation 1/beta-lactamase-inhibitor protein II"/>
    <property type="match status" value="1"/>
</dbReference>
<dbReference type="SUPFAM" id="SSF53092">
    <property type="entry name" value="Creatinase/prolidase N-terminal domain"/>
    <property type="match status" value="1"/>
</dbReference>
<dbReference type="InterPro" id="IPR007865">
    <property type="entry name" value="Aminopep_P_N"/>
</dbReference>
<accession>A0AA36MVW3</accession>
<comment type="subunit">
    <text evidence="2">Homodimer.</text>
</comment>
<evidence type="ECO:0000256" key="8">
    <source>
        <dbReference type="ARBA" id="ARBA00023211"/>
    </source>
</evidence>
<protein>
    <recommendedName>
        <fullName evidence="11">Xaa-Pro dipeptidase</fullName>
        <ecNumber evidence="10">3.4.13.9</ecNumber>
    </recommendedName>
    <alternativeName>
        <fullName evidence="14">Imidodipeptidase</fullName>
    </alternativeName>
    <alternativeName>
        <fullName evidence="12">Peptidase D</fullName>
    </alternativeName>
    <alternativeName>
        <fullName evidence="13">Proline dipeptidase</fullName>
    </alternativeName>
</protein>
<evidence type="ECO:0000256" key="9">
    <source>
        <dbReference type="ARBA" id="ARBA00043990"/>
    </source>
</evidence>
<keyword evidence="5" id="KW-0378">Hydrolase</keyword>
<dbReference type="EC" id="3.4.13.9" evidence="10"/>
<dbReference type="InterPro" id="IPR036005">
    <property type="entry name" value="Creatinase/aminopeptidase-like"/>
</dbReference>
<name>A0AA36MVW3_9DINO</name>
<dbReference type="SUPFAM" id="SSF55920">
    <property type="entry name" value="Creatinase/aminopeptidase"/>
    <property type="match status" value="1"/>
</dbReference>
<evidence type="ECO:0000259" key="17">
    <source>
        <dbReference type="SMART" id="SM01011"/>
    </source>
</evidence>
<dbReference type="InterPro" id="IPR029149">
    <property type="entry name" value="Creatin/AminoP/Spt16_N"/>
</dbReference>
<dbReference type="EMBL" id="CAUJNA010001646">
    <property type="protein sequence ID" value="CAJ1388168.1"/>
    <property type="molecule type" value="Genomic_DNA"/>
</dbReference>
<evidence type="ECO:0000256" key="1">
    <source>
        <dbReference type="ARBA" id="ARBA00001936"/>
    </source>
</evidence>
<keyword evidence="3" id="KW-0645">Protease</keyword>
<evidence type="ECO:0000256" key="15">
    <source>
        <dbReference type="ARBA" id="ARBA00048994"/>
    </source>
</evidence>
<dbReference type="GO" id="GO:0102009">
    <property type="term" value="F:proline dipeptidase activity"/>
    <property type="evidence" value="ECO:0007669"/>
    <property type="project" value="UniProtKB-EC"/>
</dbReference>
<evidence type="ECO:0000256" key="5">
    <source>
        <dbReference type="ARBA" id="ARBA00022801"/>
    </source>
</evidence>
<evidence type="ECO:0000256" key="7">
    <source>
        <dbReference type="ARBA" id="ARBA00023049"/>
    </source>
</evidence>
<evidence type="ECO:0000256" key="13">
    <source>
        <dbReference type="ARBA" id="ARBA00044284"/>
    </source>
</evidence>
<dbReference type="InterPro" id="IPR000994">
    <property type="entry name" value="Pept_M24"/>
</dbReference>
<dbReference type="GO" id="GO:0030145">
    <property type="term" value="F:manganese ion binding"/>
    <property type="evidence" value="ECO:0007669"/>
    <property type="project" value="InterPro"/>
</dbReference>
<dbReference type="CDD" id="cd01087">
    <property type="entry name" value="Prolidase"/>
    <property type="match status" value="1"/>
</dbReference>
<evidence type="ECO:0000256" key="4">
    <source>
        <dbReference type="ARBA" id="ARBA00022723"/>
    </source>
</evidence>
<dbReference type="GO" id="GO:0006508">
    <property type="term" value="P:proteolysis"/>
    <property type="evidence" value="ECO:0007669"/>
    <property type="project" value="UniProtKB-KW"/>
</dbReference>
<dbReference type="InterPro" id="IPR001131">
    <property type="entry name" value="Peptidase_M24B_aminopep-P_CS"/>
</dbReference>
<dbReference type="Gene3D" id="3.90.230.10">
    <property type="entry name" value="Creatinase/methionine aminopeptidase superfamily"/>
    <property type="match status" value="1"/>
</dbReference>
<dbReference type="SMART" id="SM01011">
    <property type="entry name" value="AMP_N"/>
    <property type="match status" value="1"/>
</dbReference>
<keyword evidence="4 16" id="KW-0479">Metal-binding</keyword>
<reference evidence="18" key="1">
    <citation type="submission" date="2023-08" db="EMBL/GenBank/DDBJ databases">
        <authorList>
            <person name="Chen Y."/>
            <person name="Shah S."/>
            <person name="Dougan E. K."/>
            <person name="Thang M."/>
            <person name="Chan C."/>
        </authorList>
    </citation>
    <scope>NUCLEOTIDE SEQUENCE</scope>
</reference>
<keyword evidence="8" id="KW-0464">Manganese</keyword>
<dbReference type="InterPro" id="IPR009091">
    <property type="entry name" value="RCC1/BLIP-II"/>
</dbReference>
<sequence length="928" mass="100692">MGEGTLKVPMAMHEGHRQKLCQALRAKGLDQAVVLLQGGAEQSVYDTDTNWEFKQESNFQYLFGVKEPGCCAALRVKDAHGVLFIPRMEKMYQAWCGPLKPPAWFQRAYAVEAAHVDEMAEVLQKMGAKARSLVFRGEPLDPAMSLREANVEDGDTIDAVARTVALCATRKAFALFVQGGGAVTWGCDCHGGNSREVQTALCGVQAMQSTDHAFAALLEDGSVVTWGAPEHGGDSRRVREQLKGVQQIQANTSAFAAICADGSVVTWGMEGMGGNCIHVQKRLKQVRHIQAAEMAFAAILENGSVVTWGNGDFGGDSRQVQDQLTQVDKIQATRGAFAAIRADGSVVTWGNPVQGGDSSRVRGELTQVKDIQAAGEAFAAIRTDGTVVTWGNKTFGGDSSRVREQLTKVQKIQATEGAFAAILEDGSVVSWGLRASGGDSSKVSDQLTNVRHIQATRGAFAALREDGRVVTWGQPACGGDSSEADFARPVRQLAACDAAFAACSEDGAVETWGKKTFYEEGWENRDGEVFAEQLVAAQAAFAAVTDAGAVVTWGPEHCGGKGGRCVEELLVMRGQPNRDSGLQLAEPEFAGKDKFQVNSAGSQILWDELNECRSVKDEEELKIMQWVNDVSSEAHVDTMRAVKGGQREHLAEATFKYKAALRGCFRVGYSCICGSGRRNAILHYGHAAEPNSEQVAPGSLRLLDMGAEYHCYTADVTCSFPVSGRFSEPQRLVYEAVWEATLAVERKLRPGVCYKDMHRLAQRVLLERMTTAKLFVGSVDDMMAAGLMFHFMPHGLGHQLGLDVHDVGGYAPGTFKKDDPKMQENLRLGRVLKENMVLTVEPGFYFIDYLIEEALADPVKSKFINQEKLHEFWPAVGGIRIEDDVVVTATGCRVLTCVPRTVAEIEAVMAGANWQVSAACCRSYTAED</sequence>
<comment type="catalytic activity">
    <reaction evidence="15">
        <text>Xaa-L-Pro dipeptide + H2O = an L-alpha-amino acid + L-proline</text>
        <dbReference type="Rhea" id="RHEA:76407"/>
        <dbReference type="ChEBI" id="CHEBI:15377"/>
        <dbReference type="ChEBI" id="CHEBI:59869"/>
        <dbReference type="ChEBI" id="CHEBI:60039"/>
        <dbReference type="ChEBI" id="CHEBI:195196"/>
        <dbReference type="EC" id="3.4.13.9"/>
    </reaction>
</comment>
<dbReference type="GO" id="GO:0070006">
    <property type="term" value="F:metalloaminopeptidase activity"/>
    <property type="evidence" value="ECO:0007669"/>
    <property type="project" value="InterPro"/>
</dbReference>
<evidence type="ECO:0000256" key="14">
    <source>
        <dbReference type="ARBA" id="ARBA00044351"/>
    </source>
</evidence>
<evidence type="ECO:0000256" key="2">
    <source>
        <dbReference type="ARBA" id="ARBA00011738"/>
    </source>
</evidence>
<organism evidence="18 19">
    <name type="scientific">Effrenium voratum</name>
    <dbReference type="NCBI Taxonomy" id="2562239"/>
    <lineage>
        <taxon>Eukaryota</taxon>
        <taxon>Sar</taxon>
        <taxon>Alveolata</taxon>
        <taxon>Dinophyceae</taxon>
        <taxon>Suessiales</taxon>
        <taxon>Symbiodiniaceae</taxon>
        <taxon>Effrenium</taxon>
    </lineage>
</organism>
<evidence type="ECO:0000256" key="11">
    <source>
        <dbReference type="ARBA" id="ARBA00044141"/>
    </source>
</evidence>
<dbReference type="PANTHER" id="PTHR48480:SF2">
    <property type="entry name" value="PEPTIDASE D"/>
    <property type="match status" value="1"/>
</dbReference>
<evidence type="ECO:0000256" key="12">
    <source>
        <dbReference type="ARBA" id="ARBA00044252"/>
    </source>
</evidence>
<dbReference type="AlphaFoldDB" id="A0AA36MVW3"/>
<evidence type="ECO:0000313" key="19">
    <source>
        <dbReference type="Proteomes" id="UP001178507"/>
    </source>
</evidence>